<evidence type="ECO:0000259" key="6">
    <source>
        <dbReference type="PROSITE" id="PS50158"/>
    </source>
</evidence>
<dbReference type="InterPro" id="IPR036875">
    <property type="entry name" value="Znf_CCHC_sf"/>
</dbReference>
<evidence type="ECO:0000256" key="4">
    <source>
        <dbReference type="ARBA" id="ARBA00022801"/>
    </source>
</evidence>
<dbReference type="InterPro" id="IPR012337">
    <property type="entry name" value="RNaseH-like_sf"/>
</dbReference>
<dbReference type="Pfam" id="PF25597">
    <property type="entry name" value="SH3_retrovirus"/>
    <property type="match status" value="1"/>
</dbReference>
<dbReference type="SUPFAM" id="SSF57756">
    <property type="entry name" value="Retrovirus zinc finger-like domains"/>
    <property type="match status" value="1"/>
</dbReference>
<protein>
    <recommendedName>
        <fullName evidence="10">Retrovirus-related Pol polyprotein from transposon TNT 1-94</fullName>
    </recommendedName>
</protein>
<evidence type="ECO:0000313" key="9">
    <source>
        <dbReference type="Proteomes" id="UP001054252"/>
    </source>
</evidence>
<dbReference type="Pfam" id="PF07727">
    <property type="entry name" value="RVT_2"/>
    <property type="match status" value="1"/>
</dbReference>
<dbReference type="PANTHER" id="PTHR42648:SF28">
    <property type="entry name" value="TRANSPOSON-ENCODED PROTEIN WITH RIBONUCLEASE H-LIKE AND RETROVIRUS ZINC FINGER-LIKE DOMAINS"/>
    <property type="match status" value="1"/>
</dbReference>
<gene>
    <name evidence="8" type="ORF">SLEP1_g44085</name>
</gene>
<keyword evidence="3" id="KW-0064">Aspartyl protease</keyword>
<dbReference type="SMART" id="SM00343">
    <property type="entry name" value="ZnF_C2HC"/>
    <property type="match status" value="1"/>
</dbReference>
<dbReference type="InterPro" id="IPR043502">
    <property type="entry name" value="DNA/RNA_pol_sf"/>
</dbReference>
<dbReference type="PROSITE" id="PS50158">
    <property type="entry name" value="ZF_CCHC"/>
    <property type="match status" value="1"/>
</dbReference>
<keyword evidence="5" id="KW-0863">Zinc-finger</keyword>
<dbReference type="Pfam" id="PF14223">
    <property type="entry name" value="Retrotran_gag_2"/>
    <property type="match status" value="1"/>
</dbReference>
<organism evidence="8 9">
    <name type="scientific">Rubroshorea leprosula</name>
    <dbReference type="NCBI Taxonomy" id="152421"/>
    <lineage>
        <taxon>Eukaryota</taxon>
        <taxon>Viridiplantae</taxon>
        <taxon>Streptophyta</taxon>
        <taxon>Embryophyta</taxon>
        <taxon>Tracheophyta</taxon>
        <taxon>Spermatophyta</taxon>
        <taxon>Magnoliopsida</taxon>
        <taxon>eudicotyledons</taxon>
        <taxon>Gunneridae</taxon>
        <taxon>Pentapetalae</taxon>
        <taxon>rosids</taxon>
        <taxon>malvids</taxon>
        <taxon>Malvales</taxon>
        <taxon>Dipterocarpaceae</taxon>
        <taxon>Rubroshorea</taxon>
    </lineage>
</organism>
<dbReference type="PROSITE" id="PS50994">
    <property type="entry name" value="INTEGRASE"/>
    <property type="match status" value="1"/>
</dbReference>
<dbReference type="InterPro" id="IPR036397">
    <property type="entry name" value="RNaseH_sf"/>
</dbReference>
<evidence type="ECO:0000259" key="7">
    <source>
        <dbReference type="PROSITE" id="PS50994"/>
    </source>
</evidence>
<dbReference type="InterPro" id="IPR039537">
    <property type="entry name" value="Retrotran_Ty1/copia-like"/>
</dbReference>
<dbReference type="SUPFAM" id="SSF53098">
    <property type="entry name" value="Ribonuclease H-like"/>
    <property type="match status" value="1"/>
</dbReference>
<dbReference type="EMBL" id="BPVZ01000113">
    <property type="protein sequence ID" value="GKV35881.1"/>
    <property type="molecule type" value="Genomic_DNA"/>
</dbReference>
<keyword evidence="5" id="KW-0862">Zinc</keyword>
<keyword evidence="2" id="KW-0479">Metal-binding</keyword>
<dbReference type="InterPro" id="IPR013103">
    <property type="entry name" value="RVT_2"/>
</dbReference>
<evidence type="ECO:0008006" key="10">
    <source>
        <dbReference type="Google" id="ProtNLM"/>
    </source>
</evidence>
<evidence type="ECO:0000256" key="5">
    <source>
        <dbReference type="PROSITE-ProRule" id="PRU00047"/>
    </source>
</evidence>
<comment type="caution">
    <text evidence="8">The sequence shown here is derived from an EMBL/GenBank/DDBJ whole genome shotgun (WGS) entry which is preliminary data.</text>
</comment>
<dbReference type="Proteomes" id="UP001054252">
    <property type="component" value="Unassembled WGS sequence"/>
</dbReference>
<dbReference type="Pfam" id="PF00665">
    <property type="entry name" value="rve"/>
    <property type="match status" value="1"/>
</dbReference>
<dbReference type="Gene3D" id="4.10.60.10">
    <property type="entry name" value="Zinc finger, CCHC-type"/>
    <property type="match status" value="1"/>
</dbReference>
<dbReference type="GO" id="GO:0015074">
    <property type="term" value="P:DNA integration"/>
    <property type="evidence" value="ECO:0007669"/>
    <property type="project" value="InterPro"/>
</dbReference>
<reference evidence="8 9" key="1">
    <citation type="journal article" date="2021" name="Commun. Biol.">
        <title>The genome of Shorea leprosula (Dipterocarpaceae) highlights the ecological relevance of drought in aseasonal tropical rainforests.</title>
        <authorList>
            <person name="Ng K.K.S."/>
            <person name="Kobayashi M.J."/>
            <person name="Fawcett J.A."/>
            <person name="Hatakeyama M."/>
            <person name="Paape T."/>
            <person name="Ng C.H."/>
            <person name="Ang C.C."/>
            <person name="Tnah L.H."/>
            <person name="Lee C.T."/>
            <person name="Nishiyama T."/>
            <person name="Sese J."/>
            <person name="O'Brien M.J."/>
            <person name="Copetti D."/>
            <person name="Mohd Noor M.I."/>
            <person name="Ong R.C."/>
            <person name="Putra M."/>
            <person name="Sireger I.Z."/>
            <person name="Indrioko S."/>
            <person name="Kosugi Y."/>
            <person name="Izuno A."/>
            <person name="Isagi Y."/>
            <person name="Lee S.L."/>
            <person name="Shimizu K.K."/>
        </authorList>
    </citation>
    <scope>NUCLEOTIDE SEQUENCE [LARGE SCALE GENOMIC DNA]</scope>
    <source>
        <strain evidence="8">214</strain>
    </source>
</reference>
<dbReference type="GO" id="GO:0006508">
    <property type="term" value="P:proteolysis"/>
    <property type="evidence" value="ECO:0007669"/>
    <property type="project" value="UniProtKB-KW"/>
</dbReference>
<dbReference type="InterPro" id="IPR025724">
    <property type="entry name" value="GAG-pre-integrase_dom"/>
</dbReference>
<dbReference type="Gene3D" id="3.30.420.10">
    <property type="entry name" value="Ribonuclease H-like superfamily/Ribonuclease H"/>
    <property type="match status" value="1"/>
</dbReference>
<dbReference type="InterPro" id="IPR001584">
    <property type="entry name" value="Integrase_cat-core"/>
</dbReference>
<feature type="domain" description="Integrase catalytic" evidence="7">
    <location>
        <begin position="371"/>
        <end position="489"/>
    </location>
</feature>
<evidence type="ECO:0000313" key="8">
    <source>
        <dbReference type="EMBL" id="GKV35881.1"/>
    </source>
</evidence>
<accession>A0AAV5LF54</accession>
<dbReference type="SUPFAM" id="SSF56672">
    <property type="entry name" value="DNA/RNA polymerases"/>
    <property type="match status" value="1"/>
</dbReference>
<dbReference type="InterPro" id="IPR057670">
    <property type="entry name" value="SH3_retrovirus"/>
</dbReference>
<keyword evidence="9" id="KW-1185">Reference proteome</keyword>
<dbReference type="InterPro" id="IPR001878">
    <property type="entry name" value="Znf_CCHC"/>
</dbReference>
<dbReference type="Pfam" id="PF00098">
    <property type="entry name" value="zf-CCHC"/>
    <property type="match status" value="1"/>
</dbReference>
<feature type="domain" description="CCHC-type" evidence="6">
    <location>
        <begin position="171"/>
        <end position="186"/>
    </location>
</feature>
<evidence type="ECO:0000256" key="1">
    <source>
        <dbReference type="ARBA" id="ARBA00022670"/>
    </source>
</evidence>
<sequence length="972" mass="110374">MASGAKYKIEKFNGGKNFNLWRLKIRAMLVQQGLWKALEREARLLQTLPEEEKIDLKEQALSAIQLSLSHEVLGEVAEENSASALWSKLEALYLTKSVTNRLYMKKRLFTLSMNEGGSIKDHLDEFNKLILDLKNIDRSTLYGRCQSGPEFKRIEKEGKSRSKSRAKHAQCYECNETGHFKKNCPKLKEKKVEKSGDANSCSDNLDDGDCVLSVSTNSSGEEWILDSGCSFHVCPRRDQFETYKPATGTVVLGDDTTLPIVGIDNIQIKMYDGMVRTFEVRHVPGLKKNLISMSELDSKGCRYSCTGGVLKVSNGALVILKGKKVGGLYHLQESTINGTCAVSTSSSPDRDVTRLWHMRLGHMSERRMMELSKRGLLCGQKIGKLDFYEHYLWGPSLIASKGGAVYMLTFIDDYSRKVWVYTLKSKSDVFLTFKQWKTLIEKQTGKQIKCLRTDNSLEHYSGEFDTFCKNNGIMRHRTVKMTPQQNEAVNHASYLVNRSPSTTIGLKTPEELWSGSPVDYSQLRIFGCLVYAHVRGGKLEPRVVKCVFLGCTSGIKGYRLWCVQKSPRFLISRDVTFDESTMLQRAKEESTIAKPDHGVSKQVEFEATTPEKAVRGDNIVQENLDVVQDPELTDTPMEVEAPEQTQQQYNIATEEIESLHKNQTWKLVMPPKGQRIVGCKWVFKRKEGIPRVETPRFKAKLVAKGFTQQEGIDFHEVFSHVVKHSSIHVLLAIVTLYELELEQLDVKTAFLHGELKEQIYMSQPEGFIVLGKEDHVCLLQKSLYGLKQSPRQWYKRFDNFMVKSRFTQSNYDSCVYHKKLRDGSWVYLLLYVDDMLIAAKSMLIINDLNKQLSGEFKMKDLGTVKKILGMEIHRDCKGEMVEGKLCEEDLVPHIYNCNAICISKHPNGRALLGSPSNSCICIFPCDGIATATQEQEKVLCNVELLSSCTQRCDIVQIYILMIMDFALVMEQP</sequence>
<dbReference type="InterPro" id="IPR054722">
    <property type="entry name" value="PolX-like_BBD"/>
</dbReference>
<dbReference type="PANTHER" id="PTHR42648">
    <property type="entry name" value="TRANSPOSASE, PUTATIVE-RELATED"/>
    <property type="match status" value="1"/>
</dbReference>
<evidence type="ECO:0000256" key="3">
    <source>
        <dbReference type="ARBA" id="ARBA00022750"/>
    </source>
</evidence>
<dbReference type="AlphaFoldDB" id="A0AAV5LF54"/>
<name>A0AAV5LF54_9ROSI</name>
<dbReference type="Pfam" id="PF22936">
    <property type="entry name" value="Pol_BBD"/>
    <property type="match status" value="1"/>
</dbReference>
<dbReference type="GO" id="GO:0003676">
    <property type="term" value="F:nucleic acid binding"/>
    <property type="evidence" value="ECO:0007669"/>
    <property type="project" value="InterPro"/>
</dbReference>
<keyword evidence="1" id="KW-0645">Protease</keyword>
<dbReference type="GO" id="GO:0004190">
    <property type="term" value="F:aspartic-type endopeptidase activity"/>
    <property type="evidence" value="ECO:0007669"/>
    <property type="project" value="UniProtKB-KW"/>
</dbReference>
<proteinExistence type="predicted"/>
<keyword evidence="4" id="KW-0378">Hydrolase</keyword>
<dbReference type="GO" id="GO:0008270">
    <property type="term" value="F:zinc ion binding"/>
    <property type="evidence" value="ECO:0007669"/>
    <property type="project" value="UniProtKB-KW"/>
</dbReference>
<evidence type="ECO:0000256" key="2">
    <source>
        <dbReference type="ARBA" id="ARBA00022723"/>
    </source>
</evidence>
<dbReference type="Pfam" id="PF13976">
    <property type="entry name" value="gag_pre-integrs"/>
    <property type="match status" value="1"/>
</dbReference>